<comment type="caution">
    <text evidence="2">The sequence shown here is derived from an EMBL/GenBank/DDBJ whole genome shotgun (WGS) entry which is preliminary data.</text>
</comment>
<dbReference type="SUPFAM" id="SSF51126">
    <property type="entry name" value="Pectin lyase-like"/>
    <property type="match status" value="1"/>
</dbReference>
<dbReference type="Gene3D" id="2.160.20.10">
    <property type="entry name" value="Single-stranded right-handed beta-helix, Pectin lyase-like"/>
    <property type="match status" value="1"/>
</dbReference>
<organism evidence="2 3">
    <name type="scientific">Lujinxingia litoralis</name>
    <dbReference type="NCBI Taxonomy" id="2211119"/>
    <lineage>
        <taxon>Bacteria</taxon>
        <taxon>Deltaproteobacteria</taxon>
        <taxon>Bradymonadales</taxon>
        <taxon>Lujinxingiaceae</taxon>
        <taxon>Lujinxingia</taxon>
    </lineage>
</organism>
<dbReference type="EMBL" id="QHKO01000003">
    <property type="protein sequence ID" value="RAL22985.1"/>
    <property type="molecule type" value="Genomic_DNA"/>
</dbReference>
<dbReference type="InterPro" id="IPR011050">
    <property type="entry name" value="Pectin_lyase_fold/virulence"/>
</dbReference>
<sequence>MMKVHPRTHGALALSLSLALVACGGDEPPPTNTEPEVLPAIISEDMVLSDIVPDPTLPDYVVVESVAVRATLRVEPGVTIRFARTTRLTIDGEQGGALDSRGSQEAPVIFTGQDKAKGSWHGVHFVNSTSSQNNLRWTTIEYAGDDAFREGLRAANLALDGGSSVFISNSTIRESARYGIELTPESSLTGFSQNTFENNFDFAMRLPAQEVGKIDRLSTFAGSTFEAGVETYGGEIRTSATWKKLSNDAPIAVTDTVTVKNRLDLEPGVRILFDEFIGMTVDGESGGVLVSLGTDADNVVMSRLGDVVWKGVYLDGVTSNESRLEYTTIEYAGFSGYDGNPKANLTIGGSEGTSTMVVLDSTFAYSTGAGIALGEGSTVNGDVEAVNSFIDNAAADVLYP</sequence>
<feature type="chain" id="PRO_5016434399" description="Right handed beta helix domain-containing protein" evidence="1">
    <location>
        <begin position="25"/>
        <end position="400"/>
    </location>
</feature>
<keyword evidence="3" id="KW-1185">Reference proteome</keyword>
<dbReference type="PROSITE" id="PS51257">
    <property type="entry name" value="PROKAR_LIPOPROTEIN"/>
    <property type="match status" value="1"/>
</dbReference>
<evidence type="ECO:0000256" key="1">
    <source>
        <dbReference type="SAM" id="SignalP"/>
    </source>
</evidence>
<evidence type="ECO:0000313" key="3">
    <source>
        <dbReference type="Proteomes" id="UP000249169"/>
    </source>
</evidence>
<accession>A0A328C9Z4</accession>
<proteinExistence type="predicted"/>
<protein>
    <recommendedName>
        <fullName evidence="4">Right handed beta helix domain-containing protein</fullName>
    </recommendedName>
</protein>
<dbReference type="AlphaFoldDB" id="A0A328C9Z4"/>
<reference evidence="2 3" key="1">
    <citation type="submission" date="2018-05" db="EMBL/GenBank/DDBJ databases">
        <title>Lujinxingia marina gen. nov. sp. nov., a new facultative anaerobic member of the class Deltaproteobacteria, and proposal of Lujinxingaceae fam. nov.</title>
        <authorList>
            <person name="Li C.-M."/>
        </authorList>
    </citation>
    <scope>NUCLEOTIDE SEQUENCE [LARGE SCALE GENOMIC DNA]</scope>
    <source>
        <strain evidence="2 3">B210</strain>
    </source>
</reference>
<feature type="signal peptide" evidence="1">
    <location>
        <begin position="1"/>
        <end position="24"/>
    </location>
</feature>
<gene>
    <name evidence="2" type="ORF">DL240_08835</name>
</gene>
<evidence type="ECO:0000313" key="2">
    <source>
        <dbReference type="EMBL" id="RAL22985.1"/>
    </source>
</evidence>
<dbReference type="InterPro" id="IPR012334">
    <property type="entry name" value="Pectin_lyas_fold"/>
</dbReference>
<dbReference type="Proteomes" id="UP000249169">
    <property type="component" value="Unassembled WGS sequence"/>
</dbReference>
<dbReference type="RefSeq" id="WP_111729513.1">
    <property type="nucleotide sequence ID" value="NZ_QHKO01000003.1"/>
</dbReference>
<name>A0A328C9Z4_9DELT</name>
<evidence type="ECO:0008006" key="4">
    <source>
        <dbReference type="Google" id="ProtNLM"/>
    </source>
</evidence>
<keyword evidence="1" id="KW-0732">Signal</keyword>
<dbReference type="OrthoDB" id="7335505at2"/>